<gene>
    <name evidence="3" type="primary">LOC104593995</name>
</gene>
<protein>
    <submittedName>
        <fullName evidence="3">Uncharacterized protein LOC104593995</fullName>
    </submittedName>
</protein>
<proteinExistence type="predicted"/>
<dbReference type="RefSeq" id="XP_010252420.1">
    <property type="nucleotide sequence ID" value="XM_010254118.1"/>
</dbReference>
<accession>A0A1U7ZU09</accession>
<dbReference type="OMA" id="PACTIQI"/>
<dbReference type="PANTHER" id="PTHR33240">
    <property type="entry name" value="OS08G0508500 PROTEIN"/>
    <property type="match status" value="1"/>
</dbReference>
<feature type="region of interest" description="Disordered" evidence="1">
    <location>
        <begin position="67"/>
        <end position="101"/>
    </location>
</feature>
<dbReference type="AlphaFoldDB" id="A0A1U7ZU09"/>
<reference evidence="3" key="1">
    <citation type="submission" date="2025-08" db="UniProtKB">
        <authorList>
            <consortium name="RefSeq"/>
        </authorList>
    </citation>
    <scope>IDENTIFICATION</scope>
</reference>
<feature type="compositionally biased region" description="Basic and acidic residues" evidence="1">
    <location>
        <begin position="67"/>
        <end position="80"/>
    </location>
</feature>
<dbReference type="Proteomes" id="UP000189703">
    <property type="component" value="Unplaced"/>
</dbReference>
<dbReference type="KEGG" id="nnu:104593995"/>
<dbReference type="InParanoid" id="A0A1U7ZU09"/>
<dbReference type="eggNOG" id="KOG0017">
    <property type="taxonomic scope" value="Eukaryota"/>
</dbReference>
<dbReference type="OrthoDB" id="1468745at2759"/>
<dbReference type="GeneID" id="104593995"/>
<keyword evidence="2" id="KW-1185">Reference proteome</keyword>
<name>A0A1U7ZU09_NELNU</name>
<dbReference type="PANTHER" id="PTHR33240:SF17">
    <property type="entry name" value="EUKARYOTIC PEPTIDE CHAIN RELEASE FACTOR GTP-BINDING SUBUNIT-LIKE"/>
    <property type="match status" value="1"/>
</dbReference>
<evidence type="ECO:0000256" key="1">
    <source>
        <dbReference type="SAM" id="MobiDB-lite"/>
    </source>
</evidence>
<organism evidence="2 3">
    <name type="scientific">Nelumbo nucifera</name>
    <name type="common">Sacred lotus</name>
    <dbReference type="NCBI Taxonomy" id="4432"/>
    <lineage>
        <taxon>Eukaryota</taxon>
        <taxon>Viridiplantae</taxon>
        <taxon>Streptophyta</taxon>
        <taxon>Embryophyta</taxon>
        <taxon>Tracheophyta</taxon>
        <taxon>Spermatophyta</taxon>
        <taxon>Magnoliopsida</taxon>
        <taxon>Proteales</taxon>
        <taxon>Nelumbonaceae</taxon>
        <taxon>Nelumbo</taxon>
    </lineage>
</organism>
<sequence>MAIKDTGYVKWLPKMRGDSTTRNPNVYCHFHRDFGHSSEGCCNLKDEIEELIRRGYLKQFIKHEDREVADRKANQQREAPEPSIRNDQQPPRQPMPPEDRPIHGVINMITGGSIVVGCSTKMGKMSVWELEHEDENLPNRPRVEEAIYFTKDDASGIQYPHDDTLMVKLVINDFEVKQILVDSGS</sequence>
<evidence type="ECO:0000313" key="3">
    <source>
        <dbReference type="RefSeq" id="XP_010252420.1"/>
    </source>
</evidence>
<evidence type="ECO:0000313" key="2">
    <source>
        <dbReference type="Proteomes" id="UP000189703"/>
    </source>
</evidence>